<reference evidence="4" key="1">
    <citation type="submission" date="2017-02" db="UniProtKB">
        <authorList>
            <consortium name="WormBaseParasite"/>
        </authorList>
    </citation>
    <scope>IDENTIFICATION</scope>
</reference>
<accession>A0A0N4XW87</accession>
<keyword evidence="3" id="KW-1185">Reference proteome</keyword>
<organism evidence="4">
    <name type="scientific">Nippostrongylus brasiliensis</name>
    <name type="common">Rat hookworm</name>
    <dbReference type="NCBI Taxonomy" id="27835"/>
    <lineage>
        <taxon>Eukaryota</taxon>
        <taxon>Metazoa</taxon>
        <taxon>Ecdysozoa</taxon>
        <taxon>Nematoda</taxon>
        <taxon>Chromadorea</taxon>
        <taxon>Rhabditida</taxon>
        <taxon>Rhabditina</taxon>
        <taxon>Rhabditomorpha</taxon>
        <taxon>Strongyloidea</taxon>
        <taxon>Heligmosomidae</taxon>
        <taxon>Nippostrongylus</taxon>
    </lineage>
</organism>
<keyword evidence="1" id="KW-0175">Coiled coil</keyword>
<dbReference type="WBParaSite" id="NBR_0000713601-mRNA-1">
    <property type="protein sequence ID" value="NBR_0000713601-mRNA-1"/>
    <property type="gene ID" value="NBR_0000713601"/>
</dbReference>
<sequence>MYDSCKWWTVNELKPSGQYAVRRFSAAIPHKIRLSDPLPLHLQELVHVLTLAHSMNIGLGAVRASHLLESSQLIRIFAASTASGSLPNQCPARIRCPSFQRRLYSAEHKAVVSVPSKETLFRVDWLLEHVVSDFQIHFSAFYLLHPKVNVTEGALDVHINSDGYVYKLVNRKITASDREGAKVMEAMKIEQEKARRKLEEKELRRHAEELIEEDKLRRMLRRFAPCALRAATEQSHRSRAFSSEIDHSHEKPAPCQLEHIQRRLLETVPLMFKQRLDYTFYRKDVFCDDQIFRLQKYGIDQLMQHFGMISVLGQFTLPHVQMEAISIIPVIEDGTVRCRWRVKYVSFPRLIMNPRLFRFDYRIKNLSWYDGYSVFTVDGNGLVFKTQRDEGLMLDDKSAKEKFTEKIAVFQPRTAATNFVPRRTSKDGSSDRC</sequence>
<evidence type="ECO:0000256" key="1">
    <source>
        <dbReference type="SAM" id="Coils"/>
    </source>
</evidence>
<feature type="coiled-coil region" evidence="1">
    <location>
        <begin position="181"/>
        <end position="209"/>
    </location>
</feature>
<dbReference type="Pfam" id="PF10184">
    <property type="entry name" value="DUF2358"/>
    <property type="match status" value="1"/>
</dbReference>
<dbReference type="EMBL" id="UYSL01019861">
    <property type="protein sequence ID" value="VDL70726.1"/>
    <property type="molecule type" value="Genomic_DNA"/>
</dbReference>
<dbReference type="STRING" id="27835.A0A0N4XW87"/>
<name>A0A0N4XW87_NIPBR</name>
<dbReference type="InterPro" id="IPR018790">
    <property type="entry name" value="DUF2358"/>
</dbReference>
<evidence type="ECO:0000313" key="3">
    <source>
        <dbReference type="Proteomes" id="UP000271162"/>
    </source>
</evidence>
<dbReference type="PANTHER" id="PTHR31094:SF2">
    <property type="entry name" value="RIKEN CDNA 2310061I04 GENE"/>
    <property type="match status" value="1"/>
</dbReference>
<dbReference type="AlphaFoldDB" id="A0A0N4XW87"/>
<gene>
    <name evidence="2" type="ORF">NBR_LOCUS7137</name>
</gene>
<dbReference type="Proteomes" id="UP000271162">
    <property type="component" value="Unassembled WGS sequence"/>
</dbReference>
<evidence type="ECO:0000313" key="2">
    <source>
        <dbReference type="EMBL" id="VDL70726.1"/>
    </source>
</evidence>
<protein>
    <submittedName>
        <fullName evidence="2 4">Uncharacterized protein</fullName>
    </submittedName>
</protein>
<proteinExistence type="predicted"/>
<dbReference type="PANTHER" id="PTHR31094">
    <property type="entry name" value="RIKEN CDNA 2310061I04 GENE"/>
    <property type="match status" value="1"/>
</dbReference>
<evidence type="ECO:0000313" key="4">
    <source>
        <dbReference type="WBParaSite" id="NBR_0000713601-mRNA-1"/>
    </source>
</evidence>
<reference evidence="2 3" key="2">
    <citation type="submission" date="2018-11" db="EMBL/GenBank/DDBJ databases">
        <authorList>
            <consortium name="Pathogen Informatics"/>
        </authorList>
    </citation>
    <scope>NUCLEOTIDE SEQUENCE [LARGE SCALE GENOMIC DNA]</scope>
</reference>